<evidence type="ECO:0000313" key="1">
    <source>
        <dbReference type="EMBL" id="CAD8055891.1"/>
    </source>
</evidence>
<sequence length="51" mass="6059">MINLQKPLVLMIHQSCYLLKFGTFPQGLFLLNQDYWQLFDSCFSNMIRQSS</sequence>
<name>A0A8S1KN43_9CILI</name>
<organism evidence="1 2">
    <name type="scientific">Paramecium sonneborni</name>
    <dbReference type="NCBI Taxonomy" id="65129"/>
    <lineage>
        <taxon>Eukaryota</taxon>
        <taxon>Sar</taxon>
        <taxon>Alveolata</taxon>
        <taxon>Ciliophora</taxon>
        <taxon>Intramacronucleata</taxon>
        <taxon>Oligohymenophorea</taxon>
        <taxon>Peniculida</taxon>
        <taxon>Parameciidae</taxon>
        <taxon>Paramecium</taxon>
    </lineage>
</organism>
<dbReference type="EMBL" id="CAJJDN010000009">
    <property type="protein sequence ID" value="CAD8055891.1"/>
    <property type="molecule type" value="Genomic_DNA"/>
</dbReference>
<evidence type="ECO:0000313" key="2">
    <source>
        <dbReference type="Proteomes" id="UP000692954"/>
    </source>
</evidence>
<comment type="caution">
    <text evidence="1">The sequence shown here is derived from an EMBL/GenBank/DDBJ whole genome shotgun (WGS) entry which is preliminary data.</text>
</comment>
<protein>
    <submittedName>
        <fullName evidence="1">Uncharacterized protein</fullName>
    </submittedName>
</protein>
<gene>
    <name evidence="1" type="ORF">PSON_ATCC_30995.1.T0090504</name>
</gene>
<accession>A0A8S1KN43</accession>
<reference evidence="1" key="1">
    <citation type="submission" date="2021-01" db="EMBL/GenBank/DDBJ databases">
        <authorList>
            <consortium name="Genoscope - CEA"/>
            <person name="William W."/>
        </authorList>
    </citation>
    <scope>NUCLEOTIDE SEQUENCE</scope>
</reference>
<proteinExistence type="predicted"/>
<keyword evidence="2" id="KW-1185">Reference proteome</keyword>
<dbReference type="Proteomes" id="UP000692954">
    <property type="component" value="Unassembled WGS sequence"/>
</dbReference>
<dbReference type="AlphaFoldDB" id="A0A8S1KN43"/>